<dbReference type="EMBL" id="CP056066">
    <property type="protein sequence ID" value="UKJ88783.2"/>
    <property type="molecule type" value="Genomic_DNA"/>
</dbReference>
<keyword evidence="11 13" id="KW-0539">Nucleus</keyword>
<evidence type="ECO:0000256" key="13">
    <source>
        <dbReference type="RuleBase" id="RU365061"/>
    </source>
</evidence>
<dbReference type="GO" id="GO:0042162">
    <property type="term" value="F:telomeric DNA binding"/>
    <property type="evidence" value="ECO:0007669"/>
    <property type="project" value="TreeGrafter"/>
</dbReference>
<dbReference type="InterPro" id="IPR021891">
    <property type="entry name" value="Telomerase_RBD"/>
</dbReference>
<reference evidence="15" key="1">
    <citation type="submission" date="2022-07" db="EMBL/GenBank/DDBJ databases">
        <title>Evaluation of T. orientalis genome assembly methods using nanopore sequencing and analysis of variation between genomes.</title>
        <authorList>
            <person name="Yam J."/>
            <person name="Micallef M.L."/>
            <person name="Liu M."/>
            <person name="Djordjevic S.P."/>
            <person name="Bogema D.R."/>
            <person name="Jenkins C."/>
        </authorList>
    </citation>
    <scope>NUCLEOTIDE SEQUENCE</scope>
    <source>
        <strain evidence="15">Fish Creek</strain>
    </source>
</reference>
<keyword evidence="5 13" id="KW-0808">Transferase</keyword>
<dbReference type="OrthoDB" id="289721at2759"/>
<sequence length="1111" mass="129151">MKDYSLRRLRSYIFSLYDIQKDCVKTSEYIENLSKIRASTLYDLVKYYIALDRDHLATNFVCLVLKCIIVHLENVAYSSKDGVYQGLDKFQNVKIASVKYKKVEKNGNFIINSCFGASPVKYSNIHLNFNEPNSFFNSELGNYIKKCCGSVKIAKLLQNHRVLIPSRVFELSRSPLIRYIAHLNEFDPKYKSLIKIFKSVLNNTSRNRYADDLKCRKTLFVHCSGSILSNKAIKSCEKDQSEKKFISNWSKMVIYRNFIFLKSKTKNRRVVYKTIFDSVPSDDATVMKLLSYILFNDDAFSQELKRRRISINELMLSLHNKLHTELVSHTITVDNKGNESIDFPVPYGYNDQDWEFKRQFVPQKPRKNRRKSVLHGLFVQFKKFISSLKSIDWYDTKCLVSEELQGANFSAVNVASVYKYVKNIVEKTMSPELLCGRSNYLKFLRLCYSIITLNRGENPSMAELMKGIKIKDCGWTKGSYHSRGQTRTILEYLCRLIFFLLQYFIIPVIGRHLHITECGFSKYRVYYIKKDEWMRMIRAAKREFLFNGKICDQLPVVGDFPKIRFVPKHTGMRPILNCNTQAGCKAFYQTLLMKYSHRYKPECQCYICYVYYELSNKKHLNSVLRKIHRALTANSRIRPIMGNGVLGYNSFYRHLKSWWIRFVGSLRSVDNPKLYYFIADLSRCYERIPHDKLMDALNALPLSDSTMCMMHKRYIVKLASGVNSFSKLEDVSSLSLPKMSHLSSRLYGNFIITSNFSSTRGSRVTKFDIVSAVSALISSLKLQLPNSHTNKYMKLNRGIPQGCCISPFLSNLYLSCLDKNLLSNAQSSFVEKGASITLPNLLVRWIDDFLFVSTSREDVNNMSEILRSNNIGAVMNLNKVFTNADCYDPNDNCDRSSNAIEWINCKFNFDIKNRYIDVEIVPWRSPELKIRDSICLSRGRYGSFMFTFIEQRLLGSITNKLEHKTYTCSLINSPKCIMSNAYTVMRLCSLKLRCAIQVLTEQFGGFINLKYIFRLIINLVTIASNLVANGGINTRENHLREVLLISFINTFKHRSLRQVRSNRKSKYLRLIHRQIVNLLYRQIEPCVNRDAIFRLASDIERKYKSTWSNIL</sequence>
<dbReference type="InterPro" id="IPR003545">
    <property type="entry name" value="Telomerase_RT"/>
</dbReference>
<keyword evidence="6 13" id="KW-0548">Nucleotidyltransferase</keyword>
<keyword evidence="10 13" id="KW-0695">RNA-directed DNA polymerase</keyword>
<evidence type="ECO:0000256" key="10">
    <source>
        <dbReference type="ARBA" id="ARBA00022918"/>
    </source>
</evidence>
<dbReference type="Proteomes" id="UP000244803">
    <property type="component" value="Chromosome 3"/>
</dbReference>
<evidence type="ECO:0000256" key="5">
    <source>
        <dbReference type="ARBA" id="ARBA00022679"/>
    </source>
</evidence>
<feature type="domain" description="Reverse transcriptase" evidence="14">
    <location>
        <begin position="547"/>
        <end position="907"/>
    </location>
</feature>
<protein>
    <recommendedName>
        <fullName evidence="3 13">Telomerase reverse transcriptase</fullName>
        <ecNumber evidence="2 13">2.7.7.49</ecNumber>
    </recommendedName>
    <alternativeName>
        <fullName evidence="13">Telomerase catalytic subunit</fullName>
    </alternativeName>
</protein>
<name>A0A976M5D7_THEOR</name>
<evidence type="ECO:0000256" key="6">
    <source>
        <dbReference type="ARBA" id="ARBA00022695"/>
    </source>
</evidence>
<dbReference type="SMART" id="SM00975">
    <property type="entry name" value="Telomerase_RBD"/>
    <property type="match status" value="1"/>
</dbReference>
<evidence type="ECO:0000259" key="14">
    <source>
        <dbReference type="PROSITE" id="PS50878"/>
    </source>
</evidence>
<organism evidence="15 16">
    <name type="scientific">Theileria orientalis</name>
    <dbReference type="NCBI Taxonomy" id="68886"/>
    <lineage>
        <taxon>Eukaryota</taxon>
        <taxon>Sar</taxon>
        <taxon>Alveolata</taxon>
        <taxon>Apicomplexa</taxon>
        <taxon>Aconoidasida</taxon>
        <taxon>Piroplasmida</taxon>
        <taxon>Theileriidae</taxon>
        <taxon>Theileria</taxon>
    </lineage>
</organism>
<comment type="similarity">
    <text evidence="1 13">Belongs to the reverse transcriptase family. Telomerase subfamily.</text>
</comment>
<dbReference type="InterPro" id="IPR000477">
    <property type="entry name" value="RT_dom"/>
</dbReference>
<dbReference type="PANTHER" id="PTHR12066">
    <property type="entry name" value="TELOMERASE REVERSE TRANSCRIPTASE"/>
    <property type="match status" value="1"/>
</dbReference>
<dbReference type="Gene3D" id="3.30.70.2630">
    <property type="match status" value="1"/>
</dbReference>
<evidence type="ECO:0000256" key="1">
    <source>
        <dbReference type="ARBA" id="ARBA00008001"/>
    </source>
</evidence>
<dbReference type="SUPFAM" id="SSF56672">
    <property type="entry name" value="DNA/RNA polymerases"/>
    <property type="match status" value="1"/>
</dbReference>
<evidence type="ECO:0000256" key="8">
    <source>
        <dbReference type="ARBA" id="ARBA00022842"/>
    </source>
</evidence>
<comment type="catalytic activity">
    <reaction evidence="12 13">
        <text>DNA(n) + a 2'-deoxyribonucleoside 5'-triphosphate = DNA(n+1) + diphosphate</text>
        <dbReference type="Rhea" id="RHEA:22508"/>
        <dbReference type="Rhea" id="RHEA-COMP:17339"/>
        <dbReference type="Rhea" id="RHEA-COMP:17340"/>
        <dbReference type="ChEBI" id="CHEBI:33019"/>
        <dbReference type="ChEBI" id="CHEBI:61560"/>
        <dbReference type="ChEBI" id="CHEBI:173112"/>
        <dbReference type="EC" id="2.7.7.49"/>
    </reaction>
</comment>
<gene>
    <name evidence="15" type="ORF">MACJ_002029</name>
</gene>
<dbReference type="GO" id="GO:0046872">
    <property type="term" value="F:metal ion binding"/>
    <property type="evidence" value="ECO:0007669"/>
    <property type="project" value="UniProtKB-KW"/>
</dbReference>
<keyword evidence="7 13" id="KW-0479">Metal-binding</keyword>
<keyword evidence="9 13" id="KW-0779">Telomere</keyword>
<dbReference type="Pfam" id="PF12009">
    <property type="entry name" value="Telomerase_RBD"/>
    <property type="match status" value="1"/>
</dbReference>
<evidence type="ECO:0000256" key="9">
    <source>
        <dbReference type="ARBA" id="ARBA00022895"/>
    </source>
</evidence>
<keyword evidence="4 13" id="KW-0158">Chromosome</keyword>
<evidence type="ECO:0000256" key="3">
    <source>
        <dbReference type="ARBA" id="ARBA00016182"/>
    </source>
</evidence>
<comment type="function">
    <text evidence="13">Telomerase is a ribonucleoprotein enzyme essential for the replication of chromosome termini in most eukaryotes. It elongates telomeres. It is a reverse transcriptase that adds simple sequence repeats to chromosome ends by copying a template sequence within the RNA component of the enzyme.</text>
</comment>
<dbReference type="GO" id="GO:0003720">
    <property type="term" value="F:telomerase activity"/>
    <property type="evidence" value="ECO:0007669"/>
    <property type="project" value="InterPro"/>
</dbReference>
<comment type="subcellular location">
    <subcellularLocation>
        <location evidence="13">Nucleus</location>
    </subcellularLocation>
    <subcellularLocation>
        <location evidence="13">Chromosome</location>
        <location evidence="13">Telomere</location>
    </subcellularLocation>
</comment>
<evidence type="ECO:0000313" key="15">
    <source>
        <dbReference type="EMBL" id="UKJ88783.2"/>
    </source>
</evidence>
<dbReference type="InterPro" id="IPR043502">
    <property type="entry name" value="DNA/RNA_pol_sf"/>
</dbReference>
<dbReference type="PROSITE" id="PS50878">
    <property type="entry name" value="RT_POL"/>
    <property type="match status" value="1"/>
</dbReference>
<dbReference type="PRINTS" id="PR01365">
    <property type="entry name" value="TELOMERASERT"/>
</dbReference>
<dbReference type="PANTHER" id="PTHR12066:SF0">
    <property type="entry name" value="TELOMERASE REVERSE TRANSCRIPTASE"/>
    <property type="match status" value="1"/>
</dbReference>
<dbReference type="Gene3D" id="1.10.132.70">
    <property type="match status" value="1"/>
</dbReference>
<accession>A0A976M5D7</accession>
<dbReference type="GO" id="GO:0000333">
    <property type="term" value="C:telomerase catalytic core complex"/>
    <property type="evidence" value="ECO:0007669"/>
    <property type="project" value="TreeGrafter"/>
</dbReference>
<dbReference type="EC" id="2.7.7.49" evidence="2 13"/>
<dbReference type="GO" id="GO:0000781">
    <property type="term" value="C:chromosome, telomeric region"/>
    <property type="evidence" value="ECO:0007669"/>
    <property type="project" value="UniProtKB-SubCell"/>
</dbReference>
<dbReference type="AlphaFoldDB" id="A0A976M5D7"/>
<proteinExistence type="inferred from homology"/>
<evidence type="ECO:0000256" key="2">
    <source>
        <dbReference type="ARBA" id="ARBA00012493"/>
    </source>
</evidence>
<evidence type="ECO:0000256" key="4">
    <source>
        <dbReference type="ARBA" id="ARBA00022454"/>
    </source>
</evidence>
<evidence type="ECO:0000256" key="7">
    <source>
        <dbReference type="ARBA" id="ARBA00022723"/>
    </source>
</evidence>
<keyword evidence="8 13" id="KW-0460">Magnesium</keyword>
<evidence type="ECO:0000256" key="11">
    <source>
        <dbReference type="ARBA" id="ARBA00023242"/>
    </source>
</evidence>
<dbReference type="GO" id="GO:0007004">
    <property type="term" value="P:telomere maintenance via telomerase"/>
    <property type="evidence" value="ECO:0007669"/>
    <property type="project" value="TreeGrafter"/>
</dbReference>
<dbReference type="GO" id="GO:0070034">
    <property type="term" value="F:telomerase RNA binding"/>
    <property type="evidence" value="ECO:0007669"/>
    <property type="project" value="TreeGrafter"/>
</dbReference>
<evidence type="ECO:0000313" key="16">
    <source>
        <dbReference type="Proteomes" id="UP000244803"/>
    </source>
</evidence>
<evidence type="ECO:0000256" key="12">
    <source>
        <dbReference type="ARBA" id="ARBA00048173"/>
    </source>
</evidence>